<evidence type="ECO:0000256" key="8">
    <source>
        <dbReference type="ARBA" id="ARBA00023136"/>
    </source>
</evidence>
<dbReference type="Gene3D" id="1.20.1540.10">
    <property type="entry name" value="Rhomboid-like"/>
    <property type="match status" value="1"/>
</dbReference>
<sequence length="312" mass="34267">MLSLALLRQAGRQALASPLRSLPSSGQPPWTPSLGLVGRQCFSSPLRNFASPRTWSSLRPVLVQAGGQDLVSSLRKFSLQRWSEEVRGRLGFRRNYGYGGGYGGYGVGSAQTVVWGLIGVNLVVFGLWQTVDRRFMMENFMVSVNAIMSGRIHTVMTSAFSQASFNHLAMNMLGLYFFGSEIAQMFGGRWLLNLYLAGGIAGSVGHLLYCAFVIPWLENIPQHRFNTRYTPSALGASGAVNAIVLLHILLFPTRIIMVNFFIPVPAALFGVYLIGSDVWQARNEGSRTAHAGHLGGALVGAMAWVSLRRRRW</sequence>
<evidence type="ECO:0000256" key="5">
    <source>
        <dbReference type="ARBA" id="ARBA00022801"/>
    </source>
</evidence>
<dbReference type="OrthoDB" id="418595at2759"/>
<dbReference type="InterPro" id="IPR050925">
    <property type="entry name" value="Rhomboid_protease_S54"/>
</dbReference>
<organism evidence="11 12">
    <name type="scientific">Ceratodon purpureus</name>
    <name type="common">Fire moss</name>
    <name type="synonym">Dicranum purpureum</name>
    <dbReference type="NCBI Taxonomy" id="3225"/>
    <lineage>
        <taxon>Eukaryota</taxon>
        <taxon>Viridiplantae</taxon>
        <taxon>Streptophyta</taxon>
        <taxon>Embryophyta</taxon>
        <taxon>Bryophyta</taxon>
        <taxon>Bryophytina</taxon>
        <taxon>Bryopsida</taxon>
        <taxon>Dicranidae</taxon>
        <taxon>Pseudoditrichales</taxon>
        <taxon>Ditrichaceae</taxon>
        <taxon>Ceratodon</taxon>
    </lineage>
</organism>
<feature type="transmembrane region" description="Helical" evidence="9">
    <location>
        <begin position="194"/>
        <end position="217"/>
    </location>
</feature>
<feature type="domain" description="Peptidase S54 rhomboid" evidence="10">
    <location>
        <begin position="151"/>
        <end position="305"/>
    </location>
</feature>
<dbReference type="InterPro" id="IPR035952">
    <property type="entry name" value="Rhomboid-like_sf"/>
</dbReference>
<comment type="caution">
    <text evidence="11">The sequence shown here is derived from an EMBL/GenBank/DDBJ whole genome shotgun (WGS) entry which is preliminary data.</text>
</comment>
<accession>A0A8T0GBT1</accession>
<name>A0A8T0GBT1_CERPU</name>
<proteinExistence type="inferred from homology"/>
<evidence type="ECO:0000313" key="11">
    <source>
        <dbReference type="EMBL" id="KAG0555794.1"/>
    </source>
</evidence>
<feature type="transmembrane region" description="Helical" evidence="9">
    <location>
        <begin position="229"/>
        <end position="249"/>
    </location>
</feature>
<keyword evidence="7 9" id="KW-1133">Transmembrane helix</keyword>
<keyword evidence="5" id="KW-0378">Hydrolase</keyword>
<comment type="similarity">
    <text evidence="2">Belongs to the peptidase S54 family.</text>
</comment>
<evidence type="ECO:0000259" key="10">
    <source>
        <dbReference type="Pfam" id="PF01694"/>
    </source>
</evidence>
<evidence type="ECO:0000256" key="1">
    <source>
        <dbReference type="ARBA" id="ARBA00004141"/>
    </source>
</evidence>
<dbReference type="InterPro" id="IPR022764">
    <property type="entry name" value="Peptidase_S54_rhomboid_dom"/>
</dbReference>
<dbReference type="EMBL" id="CM026432">
    <property type="protein sequence ID" value="KAG0555794.1"/>
    <property type="molecule type" value="Genomic_DNA"/>
</dbReference>
<evidence type="ECO:0000313" key="12">
    <source>
        <dbReference type="Proteomes" id="UP000822688"/>
    </source>
</evidence>
<dbReference type="Pfam" id="PF01694">
    <property type="entry name" value="Rhomboid"/>
    <property type="match status" value="1"/>
</dbReference>
<feature type="transmembrane region" description="Helical" evidence="9">
    <location>
        <begin position="256"/>
        <end position="275"/>
    </location>
</feature>
<dbReference type="PANTHER" id="PTHR43731:SF14">
    <property type="entry name" value="PRESENILIN-ASSOCIATED RHOMBOID-LIKE PROTEIN, MITOCHONDRIAL"/>
    <property type="match status" value="1"/>
</dbReference>
<evidence type="ECO:0000256" key="3">
    <source>
        <dbReference type="ARBA" id="ARBA00022670"/>
    </source>
</evidence>
<keyword evidence="8 9" id="KW-0472">Membrane</keyword>
<reference evidence="11 12" key="1">
    <citation type="submission" date="2020-06" db="EMBL/GenBank/DDBJ databases">
        <title>WGS assembly of Ceratodon purpureus strain R40.</title>
        <authorList>
            <person name="Carey S.B."/>
            <person name="Jenkins J."/>
            <person name="Shu S."/>
            <person name="Lovell J.T."/>
            <person name="Sreedasyam A."/>
            <person name="Maumus F."/>
            <person name="Tiley G.P."/>
            <person name="Fernandez-Pozo N."/>
            <person name="Barry K."/>
            <person name="Chen C."/>
            <person name="Wang M."/>
            <person name="Lipzen A."/>
            <person name="Daum C."/>
            <person name="Saski C.A."/>
            <person name="Payton A.C."/>
            <person name="Mcbreen J.C."/>
            <person name="Conrad R.E."/>
            <person name="Kollar L.M."/>
            <person name="Olsson S."/>
            <person name="Huttunen S."/>
            <person name="Landis J.B."/>
            <person name="Wickett N.J."/>
            <person name="Johnson M.G."/>
            <person name="Rensing S.A."/>
            <person name="Grimwood J."/>
            <person name="Schmutz J."/>
            <person name="Mcdaniel S.F."/>
        </authorList>
    </citation>
    <scope>NUCLEOTIDE SEQUENCE [LARGE SCALE GENOMIC DNA]</scope>
    <source>
        <strain evidence="11 12">R40</strain>
    </source>
</reference>
<protein>
    <recommendedName>
        <fullName evidence="10">Peptidase S54 rhomboid domain-containing protein</fullName>
    </recommendedName>
</protein>
<dbReference type="PANTHER" id="PTHR43731">
    <property type="entry name" value="RHOMBOID PROTEASE"/>
    <property type="match status" value="1"/>
</dbReference>
<dbReference type="GO" id="GO:0004252">
    <property type="term" value="F:serine-type endopeptidase activity"/>
    <property type="evidence" value="ECO:0007669"/>
    <property type="project" value="InterPro"/>
</dbReference>
<dbReference type="Proteomes" id="UP000822688">
    <property type="component" value="Chromosome 11"/>
</dbReference>
<evidence type="ECO:0000256" key="9">
    <source>
        <dbReference type="SAM" id="Phobius"/>
    </source>
</evidence>
<keyword evidence="6" id="KW-0809">Transit peptide</keyword>
<dbReference type="FunFam" id="1.20.1540.10:FF:000018">
    <property type="entry name" value="RHOMBOID-like protein 12, mitochondrial"/>
    <property type="match status" value="1"/>
</dbReference>
<feature type="transmembrane region" description="Helical" evidence="9">
    <location>
        <begin position="112"/>
        <end position="131"/>
    </location>
</feature>
<keyword evidence="3" id="KW-0645">Protease</keyword>
<evidence type="ECO:0000256" key="7">
    <source>
        <dbReference type="ARBA" id="ARBA00022989"/>
    </source>
</evidence>
<dbReference type="AlphaFoldDB" id="A0A8T0GBT1"/>
<keyword evidence="12" id="KW-1185">Reference proteome</keyword>
<evidence type="ECO:0000256" key="6">
    <source>
        <dbReference type="ARBA" id="ARBA00022946"/>
    </source>
</evidence>
<feature type="transmembrane region" description="Helical" evidence="9">
    <location>
        <begin position="287"/>
        <end position="307"/>
    </location>
</feature>
<keyword evidence="4 9" id="KW-0812">Transmembrane</keyword>
<dbReference type="GO" id="GO:0016020">
    <property type="term" value="C:membrane"/>
    <property type="evidence" value="ECO:0007669"/>
    <property type="project" value="UniProtKB-SubCell"/>
</dbReference>
<dbReference type="GO" id="GO:0006508">
    <property type="term" value="P:proteolysis"/>
    <property type="evidence" value="ECO:0007669"/>
    <property type="project" value="UniProtKB-KW"/>
</dbReference>
<dbReference type="SUPFAM" id="SSF144091">
    <property type="entry name" value="Rhomboid-like"/>
    <property type="match status" value="1"/>
</dbReference>
<gene>
    <name evidence="11" type="ORF">KC19_11G003400</name>
</gene>
<evidence type="ECO:0000256" key="2">
    <source>
        <dbReference type="ARBA" id="ARBA00009045"/>
    </source>
</evidence>
<evidence type="ECO:0000256" key="4">
    <source>
        <dbReference type="ARBA" id="ARBA00022692"/>
    </source>
</evidence>
<comment type="subcellular location">
    <subcellularLocation>
        <location evidence="1">Membrane</location>
        <topology evidence="1">Multi-pass membrane protein</topology>
    </subcellularLocation>
</comment>